<dbReference type="Proteomes" id="UP000692954">
    <property type="component" value="Unassembled WGS sequence"/>
</dbReference>
<feature type="transmembrane region" description="Helical" evidence="1">
    <location>
        <begin position="2875"/>
        <end position="2895"/>
    </location>
</feature>
<feature type="transmembrane region" description="Helical" evidence="1">
    <location>
        <begin position="2907"/>
        <end position="2926"/>
    </location>
</feature>
<feature type="signal peptide" evidence="2">
    <location>
        <begin position="1"/>
        <end position="23"/>
    </location>
</feature>
<keyword evidence="2" id="KW-0732">Signal</keyword>
<keyword evidence="1" id="KW-0812">Transmembrane</keyword>
<dbReference type="OrthoDB" id="296517at2759"/>
<evidence type="ECO:0000256" key="2">
    <source>
        <dbReference type="SAM" id="SignalP"/>
    </source>
</evidence>
<feature type="chain" id="PRO_5035847028" description="Transmembrane protein" evidence="2">
    <location>
        <begin position="24"/>
        <end position="3107"/>
    </location>
</feature>
<feature type="transmembrane region" description="Helical" evidence="1">
    <location>
        <begin position="2715"/>
        <end position="2736"/>
    </location>
</feature>
<dbReference type="CDD" id="cd00064">
    <property type="entry name" value="FU"/>
    <property type="match status" value="2"/>
</dbReference>
<keyword evidence="1" id="KW-1133">Transmembrane helix</keyword>
<keyword evidence="1" id="KW-0472">Membrane</keyword>
<dbReference type="PANTHER" id="PTHR11319:SF35">
    <property type="entry name" value="OUTER MEMBRANE PROTEIN PMPC-RELATED"/>
    <property type="match status" value="1"/>
</dbReference>
<reference evidence="3" key="1">
    <citation type="submission" date="2021-01" db="EMBL/GenBank/DDBJ databases">
        <authorList>
            <consortium name="Genoscope - CEA"/>
            <person name="William W."/>
        </authorList>
    </citation>
    <scope>NUCLEOTIDE SEQUENCE</scope>
</reference>
<evidence type="ECO:0000313" key="4">
    <source>
        <dbReference type="Proteomes" id="UP000692954"/>
    </source>
</evidence>
<accession>A0A8S1Q6W7</accession>
<gene>
    <name evidence="3" type="ORF">PSON_ATCC_30995.1.T0960225</name>
</gene>
<organism evidence="3 4">
    <name type="scientific">Paramecium sonneborni</name>
    <dbReference type="NCBI Taxonomy" id="65129"/>
    <lineage>
        <taxon>Eukaryota</taxon>
        <taxon>Sar</taxon>
        <taxon>Alveolata</taxon>
        <taxon>Ciliophora</taxon>
        <taxon>Intramacronucleata</taxon>
        <taxon>Oligohymenophorea</taxon>
        <taxon>Peniculida</taxon>
        <taxon>Parameciidae</taxon>
        <taxon>Paramecium</taxon>
    </lineage>
</organism>
<evidence type="ECO:0000256" key="1">
    <source>
        <dbReference type="SAM" id="Phobius"/>
    </source>
</evidence>
<dbReference type="EMBL" id="CAJJDN010000096">
    <property type="protein sequence ID" value="CAD8110877.1"/>
    <property type="molecule type" value="Genomic_DNA"/>
</dbReference>
<keyword evidence="4" id="KW-1185">Reference proteome</keyword>
<evidence type="ECO:0008006" key="5">
    <source>
        <dbReference type="Google" id="ProtNLM"/>
    </source>
</evidence>
<evidence type="ECO:0000313" key="3">
    <source>
        <dbReference type="EMBL" id="CAD8110877.1"/>
    </source>
</evidence>
<protein>
    <recommendedName>
        <fullName evidence="5">Transmembrane protein</fullName>
    </recommendedName>
</protein>
<proteinExistence type="predicted"/>
<feature type="transmembrane region" description="Helical" evidence="1">
    <location>
        <begin position="2756"/>
        <end position="2774"/>
    </location>
</feature>
<comment type="caution">
    <text evidence="3">The sequence shown here is derived from an EMBL/GenBank/DDBJ whole genome shotgun (WGS) entry which is preliminary data.</text>
</comment>
<feature type="transmembrane region" description="Helical" evidence="1">
    <location>
        <begin position="2938"/>
        <end position="2961"/>
    </location>
</feature>
<dbReference type="InterPro" id="IPR006212">
    <property type="entry name" value="Furin_repeat"/>
</dbReference>
<sequence>MFTCDKLFQMILIMVIVLRFVSNQSCPYNEYEQALIPLESQFESNQFDSFVTLDVGESFSFGFWSLCIPQLSLKSITQVEQDFISTDAELGQLQFLVKGRTSNSLLGFVYIDQQTMLVRHKIIILGSKQISLEFDFKPINYQSKWILSYITFNFLEGKIVVDMTDQIRKSGTMNFEQDYVQIIQGGRGYIENFNLGVFKGRLSKIFVNKFDHLGQDLFEYMTINCQIPPLMKDEQTSYLVKGLQIFEGDTSLQYTINQFGSKFCLSGWVKYDISRVIQVSVYPLIRISLFKNYFDKSRIGDEIFLMQIMFNKRKPKFTTISINLDHHKIPIMGNIGWHSNDPIQVIQDIIYDVNSENYFQGLQQWHFLKYEYGSSIPGKKSCIQIKFFNNLNLLEKCRDIIQPTNSPFYVYLGSDEYVNELLKASLFDFKLEFNYVDEKELLFNACHQTCLTCDGPLENNCINCEQNINRYYLNEQKKCQCLQGYMEVQNEKLCQQFEYHFSSVQIQELYILADYQCKFGYFIFQNEKEQSVCIKCPQSNFLDILCVDCIYYPLSWYLKPICKFDLVSKKLTQTDAYKYEKRDIYDYDFYLIDQNGHLFLHSGYQDYCDPDLDSINCFQAKYRHFGQTIFVKCKPNYYQFNGDCIFTNINCLLASSDGNCKKVRDGAYLHNGQYYQCPRTCNTCIYDNDKNNLQCLSCINYYALDDGSCFPCGNFCSICQKYNDKNINKSYLKCFKCLDDSKYFLSFDGINCFQNTIKHCDYAFQAVQNDYQINTLDLYFIPRDDWDNIHTTCGRCEYGYGVILNSQICLRMIDVNCYFSYVQQICDTVIDDTILDILYYVDYYTTPTGEKITYAFDDDWNYICTSIQYCLIGTDYYQTETSQIIQFNKQCLIYIENCATCLIEKTHWINTVYICLECKSGYYADRISGKCYLCPSELNCYNCAQQQKISQDYWKINIRALYQIVINFDNNHPFKLYAQSENKEDCEVICTMCIKGYELVQQKCIKACPESCLECQFINGENQCIRCELEQQGRKLSLSENQCITCPQNCALCRIRSDDEISSINPLFSNYQYLTSTYQCLKCFDDQDYYYDQELGTFIACSNIDTCEKQFIIPINLYCSKQEFTQALNDLQSTYQQNQFKLKNILLEDLTSGNSFKEFETNNFYLSANSKLIKTIIINILSAKPQTCKIYGNATIQSVFSQNIFSTINVELNIEFNQHTVIEFERTITFQNFNKITIQGATFNPLSNNKLKQIIFLSKIPQIIILKSIQYQQLNFVNDQSRLIFNDIKKLDLIDFKIIDLIQNTINTFIYIANTTYDKQITLSSFQIINSILQNQVTLFFNLNKNDMISITDGFIQAHFVNSSLIDTKMTKQFGSLVLSKIEFQVDVLNCLNFLNFQLFKKVKISGIKFHNSFIQISTLIILNNNNQIHDLIIKDCKFSERSYGIVNSDSLQLEYLQIELFNLILQENEYHQTTKLLSFDKYDNVYSKIMIKNILISKNYVSSITPDFKLNTQSSCVIYISIDYILISELNIIRGVGLIDFSIVEAKELKIDSSKITQGDEYKFLGLHQYLDCQLQQVNGEYYLQSLFITSVLNFEIVDMQITYTQSYNSPILYYKSFDKGKQQQLETILMSNIIVESNLLLLSNSNYQTAIIFIDSVQQTNIDLYNITFSGNTLHEYVQNNLQISSLLLNLNSILGVITIINSNFLKNTVYNSTDNLIYIKSQKLVLQNCTFRQNSYFDYQLIQPYLLWGFFESEKVSIEQLNQIFKVKSTSGVAQLLIENLEIQYCNFEQSVGFSGGALQIKAQKNSLITISQSQFKNISTTFSQELGFGGAIHLDSTSAQSLEVTFQQIFIENIAAQEQGGFIYILSDSARVNVSFQYFKIRNVYAKLGSIVYFTFTSISSNQQCINLNQFIIENTNEGFKSYLNKYTQLSKTEEIAIMNKRALFYIDSVRNIIIFNTEIHNLILESVLQTNKAQIVSIQNFKISNSLIINDILSLHPNQYLPNTIQISGLVISNITLELQLKYYNCMQQDDKEYTVYFKCIQNAKNKQAPQNLFSQYIKNKFNYGECLLSSIKQQNGQENNLMIEETGSGLISFLDLTKSSQIKLNNLVFSQINCNVCQNVLLFYSFLKIDDLIMKQYISKLKITNSSCGVYGCFYIKKENSHNNRRALVNEDKYLQSLKLEFFIDNYVCQYNKAQNGTCLFVENVKILIENSFFQFNNATGKGGAMVVKMKQDVLIVNSLIQHNSAQTGGGINLIDQQDMDYLKLGTRIHNNKAEFFGNDRASLPQKLTITLNDESTYFETETIQETQELLVQQVIVPSGKLSKQQYILLPSGQQISLYEQFNKINKTYSPFNQKFRVIALSQDNSVMKNVLNSICDIDSRILNISNLNDDNMFSNNLTNIKNIRFNNQTQDYNLDDLIVNFDNALPSEIVLQLQFRCNSIFIPIYNQQYPYNLIRTHSNYKLRINIKTLSCQYGEIKNNTDYSCIPCNSDQGLFSLNLNSQKCELKDDISTINVQPALLNLKFGYWRPYFQSNIVSYCLNQPENCLGGWEEGDNSCFLGHIGALCEQCDLYNIRGDGYYSVSQKYSCGSCLEKEKNSLIITFVSIWTLISILISVQSTMKAIKEQVRIINIMMLGLAVTQNYNQSAILIKMLTNYLQIISSISTFQLKLPSGLKSTINVVGSPIQTLTYSLDCFLSHIFQFQIQYARMVWQVIMPFLYITFFFFCYLLAVKCKKITFNRSVISTTLIYMYIYLQPSLIGGFVQLVSYREISGYKWIQSNVSYRFDTTYHEKWMIELCLPMLLLLAIIIPLYFYYGLYTNSNKLDNKKVRLQWGYLYNEYTKTAYFWEVIKIAQKELMIIFLTYYDDKLILKATIISLIIGMYLELSLKYKPYNLNNLNKLDYYSTNVCLASIALAIGIHVSEQSDSQEIQIPYIIIISILNLNVLYTLISKILIEYLKEKTSIFDEKFDIFRNSIRKNFPFLNQISCMKRLLTNRRAQRERVAKLYQKLKKFVIPQAREIIALKNTQSQIAIERQTEQNIDFYTLGIGSSNSAKERQQCFLKSVQESTLNFQCLKQKSSRFTPVSQENFILENQEIDFNK</sequence>
<feature type="transmembrane region" description="Helical" evidence="1">
    <location>
        <begin position="2799"/>
        <end position="2821"/>
    </location>
</feature>
<dbReference type="PANTHER" id="PTHR11319">
    <property type="entry name" value="G PROTEIN-COUPLED RECEPTOR-RELATED"/>
    <property type="match status" value="1"/>
</dbReference>
<name>A0A8S1Q6W7_9CILI</name>